<comment type="caution">
    <text evidence="3">The sequence shown here is derived from an EMBL/GenBank/DDBJ whole genome shotgun (WGS) entry which is preliminary data.</text>
</comment>
<dbReference type="EMBL" id="MVGC01000326">
    <property type="protein sequence ID" value="RJE20233.1"/>
    <property type="molecule type" value="Genomic_DNA"/>
</dbReference>
<keyword evidence="4" id="KW-1185">Reference proteome</keyword>
<sequence>MGIVVSGKDEKAGTSNEKHKIGMITTENAYGLVVAVLDPFLTLLGSWWTFALAKRVQTFKHYAYAPLMETMNAERASFGALGFYFPGIPTVAVSAGLTACRSVVGSLVSALRGWLLYFSPSNALNRLIGFSCSLVHSGTEGVLHVMDVQVQLYFLLQALHLVHPFSLPGLRLLVPFGEPSLMQLPPLPVDLSFTSISHFCFRLLTAPPVLFSLRGCFRRLVRKRLYRLIRRRLPKPIHAEETSIKVAFDNDLVDWIAPSLGRRSEEEIVRTRLTLVQDIVNEVDYFKWWALSWIGIKPGPRIDPDRQARGALTQYEQGIESIRHWNEELRDEIGVTQRDSRLSQQQVTELHDLSGEQTPHNRESTGPSFPRPSAPSQTPEPIFDSASARILSSDEGRISQSPEELSSVDLAEMPPLTRRRSIPPVEPANRERAVMIIIQIDEALARIHYFHVLHHPNHLLQHRLVLGLH</sequence>
<reference evidence="4" key="1">
    <citation type="submission" date="2017-02" db="EMBL/GenBank/DDBJ databases">
        <authorList>
            <person name="Tafer H."/>
            <person name="Lopandic K."/>
        </authorList>
    </citation>
    <scope>NUCLEOTIDE SEQUENCE [LARGE SCALE GENOMIC DNA]</scope>
    <source>
        <strain evidence="4">CBS 366.77</strain>
    </source>
</reference>
<protein>
    <submittedName>
        <fullName evidence="3">Uncharacterized protein</fullName>
    </submittedName>
</protein>
<proteinExistence type="predicted"/>
<keyword evidence="2" id="KW-0472">Membrane</keyword>
<gene>
    <name evidence="3" type="ORF">PHISCL_07431</name>
</gene>
<keyword evidence="2" id="KW-1133">Transmembrane helix</keyword>
<accession>A0A3A2ZD61</accession>
<keyword evidence="2" id="KW-0812">Transmembrane</keyword>
<name>A0A3A2ZD61_9EURO</name>
<evidence type="ECO:0000313" key="4">
    <source>
        <dbReference type="Proteomes" id="UP000266188"/>
    </source>
</evidence>
<feature type="compositionally biased region" description="Basic and acidic residues" evidence="1">
    <location>
        <begin position="349"/>
        <end position="363"/>
    </location>
</feature>
<evidence type="ECO:0000313" key="3">
    <source>
        <dbReference type="EMBL" id="RJE20233.1"/>
    </source>
</evidence>
<dbReference type="OrthoDB" id="5383784at2759"/>
<feature type="transmembrane region" description="Helical" evidence="2">
    <location>
        <begin position="29"/>
        <end position="50"/>
    </location>
</feature>
<dbReference type="Proteomes" id="UP000266188">
    <property type="component" value="Unassembled WGS sequence"/>
</dbReference>
<dbReference type="AlphaFoldDB" id="A0A3A2ZD61"/>
<feature type="region of interest" description="Disordered" evidence="1">
    <location>
        <begin position="336"/>
        <end position="382"/>
    </location>
</feature>
<organism evidence="3 4">
    <name type="scientific">Aspergillus sclerotialis</name>
    <dbReference type="NCBI Taxonomy" id="2070753"/>
    <lineage>
        <taxon>Eukaryota</taxon>
        <taxon>Fungi</taxon>
        <taxon>Dikarya</taxon>
        <taxon>Ascomycota</taxon>
        <taxon>Pezizomycotina</taxon>
        <taxon>Eurotiomycetes</taxon>
        <taxon>Eurotiomycetidae</taxon>
        <taxon>Eurotiales</taxon>
        <taxon>Aspergillaceae</taxon>
        <taxon>Aspergillus</taxon>
        <taxon>Aspergillus subgen. Polypaecilum</taxon>
    </lineage>
</organism>
<evidence type="ECO:0000256" key="2">
    <source>
        <dbReference type="SAM" id="Phobius"/>
    </source>
</evidence>
<evidence type="ECO:0000256" key="1">
    <source>
        <dbReference type="SAM" id="MobiDB-lite"/>
    </source>
</evidence>